<dbReference type="VEuPathDB" id="FungiDB:VP01_463g12"/>
<name>A0A0L6UNC5_9BASI</name>
<evidence type="ECO:0000313" key="2">
    <source>
        <dbReference type="Proteomes" id="UP000037035"/>
    </source>
</evidence>
<gene>
    <name evidence="1" type="ORF">VP01_463g12</name>
</gene>
<sequence length="151" mass="16671">MCPGGLKIQVRVILAHCQDPLGRIQTNPQLHSKTHNAVQAHDLMAVPLVQVLPLHFHQKFHEKCNKGCATLHETALISPPSNYNTPNAIWYFKPVWAHAQVLGTVPRGLGNVPRGLENPSSGGPESWHIAKIRLAEFKLMADQSTTTLQNP</sequence>
<keyword evidence="2" id="KW-1185">Reference proteome</keyword>
<evidence type="ECO:0000313" key="1">
    <source>
        <dbReference type="EMBL" id="KNZ50024.1"/>
    </source>
</evidence>
<protein>
    <submittedName>
        <fullName evidence="1">Uncharacterized protein</fullName>
    </submittedName>
</protein>
<dbReference type="Proteomes" id="UP000037035">
    <property type="component" value="Unassembled WGS sequence"/>
</dbReference>
<dbReference type="EMBL" id="LAVV01009768">
    <property type="protein sequence ID" value="KNZ50024.1"/>
    <property type="molecule type" value="Genomic_DNA"/>
</dbReference>
<accession>A0A0L6UNC5</accession>
<organism evidence="1 2">
    <name type="scientific">Puccinia sorghi</name>
    <dbReference type="NCBI Taxonomy" id="27349"/>
    <lineage>
        <taxon>Eukaryota</taxon>
        <taxon>Fungi</taxon>
        <taxon>Dikarya</taxon>
        <taxon>Basidiomycota</taxon>
        <taxon>Pucciniomycotina</taxon>
        <taxon>Pucciniomycetes</taxon>
        <taxon>Pucciniales</taxon>
        <taxon>Pucciniaceae</taxon>
        <taxon>Puccinia</taxon>
    </lineage>
</organism>
<proteinExistence type="predicted"/>
<dbReference type="AlphaFoldDB" id="A0A0L6UNC5"/>
<comment type="caution">
    <text evidence="1">The sequence shown here is derived from an EMBL/GenBank/DDBJ whole genome shotgun (WGS) entry which is preliminary data.</text>
</comment>
<reference evidence="1 2" key="1">
    <citation type="submission" date="2015-08" db="EMBL/GenBank/DDBJ databases">
        <title>Next Generation Sequencing and Analysis of the Genome of Puccinia sorghi L Schw, the Causal Agent of Maize Common Rust.</title>
        <authorList>
            <person name="Rochi L."/>
            <person name="Burguener G."/>
            <person name="Darino M."/>
            <person name="Turjanski A."/>
            <person name="Kreff E."/>
            <person name="Dieguez M.J."/>
            <person name="Sacco F."/>
        </authorList>
    </citation>
    <scope>NUCLEOTIDE SEQUENCE [LARGE SCALE GENOMIC DNA]</scope>
    <source>
        <strain evidence="1 2">RO10H11247</strain>
    </source>
</reference>